<dbReference type="EMBL" id="MU273531">
    <property type="protein sequence ID" value="KAI0032991.1"/>
    <property type="molecule type" value="Genomic_DNA"/>
</dbReference>
<proteinExistence type="predicted"/>
<dbReference type="Proteomes" id="UP000814128">
    <property type="component" value="Unassembled WGS sequence"/>
</dbReference>
<evidence type="ECO:0000313" key="1">
    <source>
        <dbReference type="EMBL" id="KAI0032991.1"/>
    </source>
</evidence>
<sequence length="317" mass="35345">MSQDLQPPSKRHKRALSSETTNILRSCLAQTQSMIAALASSAELTEIVDRHPFEELSQMLAAKLSGRVTYDFRGLKEVTLEGLDIVPAECPLLLDQDQIPAVVSDSADRAKGRIWSSDMLFRHLNMLNDFASPNVAGARLWINAFFFRVNAMLDSADKGLVLSLEQRLDVPVGPRTVLGGFVDYAVLRGLKTVTGRFFPSSDLTLQRNRDSLSFFVEEVKSFDVSIEHFLPQTVGEMYAGMKAMQKDFIRGALTNGRTWIFIVVEAKESGGATYHRTSAINLFDPPPSRMHYDRVLLKPRCDLVASIIAHWASSFSM</sequence>
<protein>
    <submittedName>
        <fullName evidence="1">Uncharacterized protein</fullName>
    </submittedName>
</protein>
<evidence type="ECO:0000313" key="2">
    <source>
        <dbReference type="Proteomes" id="UP000814128"/>
    </source>
</evidence>
<reference evidence="1" key="1">
    <citation type="submission" date="2021-02" db="EMBL/GenBank/DDBJ databases">
        <authorList>
            <consortium name="DOE Joint Genome Institute"/>
            <person name="Ahrendt S."/>
            <person name="Looney B.P."/>
            <person name="Miyauchi S."/>
            <person name="Morin E."/>
            <person name="Drula E."/>
            <person name="Courty P.E."/>
            <person name="Chicoki N."/>
            <person name="Fauchery L."/>
            <person name="Kohler A."/>
            <person name="Kuo A."/>
            <person name="Labutti K."/>
            <person name="Pangilinan J."/>
            <person name="Lipzen A."/>
            <person name="Riley R."/>
            <person name="Andreopoulos W."/>
            <person name="He G."/>
            <person name="Johnson J."/>
            <person name="Barry K.W."/>
            <person name="Grigoriev I.V."/>
            <person name="Nagy L."/>
            <person name="Hibbett D."/>
            <person name="Henrissat B."/>
            <person name="Matheny P.B."/>
            <person name="Labbe J."/>
            <person name="Martin F."/>
        </authorList>
    </citation>
    <scope>NUCLEOTIDE SEQUENCE</scope>
    <source>
        <strain evidence="1">EC-137</strain>
    </source>
</reference>
<organism evidence="1 2">
    <name type="scientific">Vararia minispora EC-137</name>
    <dbReference type="NCBI Taxonomy" id="1314806"/>
    <lineage>
        <taxon>Eukaryota</taxon>
        <taxon>Fungi</taxon>
        <taxon>Dikarya</taxon>
        <taxon>Basidiomycota</taxon>
        <taxon>Agaricomycotina</taxon>
        <taxon>Agaricomycetes</taxon>
        <taxon>Russulales</taxon>
        <taxon>Lachnocladiaceae</taxon>
        <taxon>Vararia</taxon>
    </lineage>
</organism>
<accession>A0ACB8QNQ6</accession>
<comment type="caution">
    <text evidence="1">The sequence shown here is derived from an EMBL/GenBank/DDBJ whole genome shotgun (WGS) entry which is preliminary data.</text>
</comment>
<name>A0ACB8QNQ6_9AGAM</name>
<keyword evidence="2" id="KW-1185">Reference proteome</keyword>
<gene>
    <name evidence="1" type="ORF">K488DRAFT_85359</name>
</gene>
<reference evidence="1" key="2">
    <citation type="journal article" date="2022" name="New Phytol.">
        <title>Evolutionary transition to the ectomycorrhizal habit in the genomes of a hyperdiverse lineage of mushroom-forming fungi.</title>
        <authorList>
            <person name="Looney B."/>
            <person name="Miyauchi S."/>
            <person name="Morin E."/>
            <person name="Drula E."/>
            <person name="Courty P.E."/>
            <person name="Kohler A."/>
            <person name="Kuo A."/>
            <person name="LaButti K."/>
            <person name="Pangilinan J."/>
            <person name="Lipzen A."/>
            <person name="Riley R."/>
            <person name="Andreopoulos W."/>
            <person name="He G."/>
            <person name="Johnson J."/>
            <person name="Nolan M."/>
            <person name="Tritt A."/>
            <person name="Barry K.W."/>
            <person name="Grigoriev I.V."/>
            <person name="Nagy L.G."/>
            <person name="Hibbett D."/>
            <person name="Henrissat B."/>
            <person name="Matheny P.B."/>
            <person name="Labbe J."/>
            <person name="Martin F.M."/>
        </authorList>
    </citation>
    <scope>NUCLEOTIDE SEQUENCE</scope>
    <source>
        <strain evidence="1">EC-137</strain>
    </source>
</reference>